<dbReference type="Proteomes" id="UP000221999">
    <property type="component" value="Segment"/>
</dbReference>
<organism evidence="2 3">
    <name type="scientific">Klebsiella phage YMC16/01/N133_KPN_BP</name>
    <dbReference type="NCBI Taxonomy" id="2026102"/>
    <lineage>
        <taxon>Viruses</taxon>
        <taxon>Duplodnaviria</taxon>
        <taxon>Heunggongvirae</taxon>
        <taxon>Uroviricota</taxon>
        <taxon>Caudoviricetes</taxon>
        <taxon>Casjensviridae</taxon>
        <taxon>Seodaemunguvirus</taxon>
        <taxon>Seodaemunguvirus YMC16-01N133</taxon>
    </lineage>
</organism>
<sequence length="74" mass="8248">MTTFLLVYLAGLICIPALAGLISGLGKCPFDRTDVVLFTFAWPFILPFALSEWIYSAVKALGELIRRLYEHRAG</sequence>
<feature type="transmembrane region" description="Helical" evidence="1">
    <location>
        <begin position="35"/>
        <end position="58"/>
    </location>
</feature>
<evidence type="ECO:0000313" key="3">
    <source>
        <dbReference type="Proteomes" id="UP000221999"/>
    </source>
</evidence>
<proteinExistence type="predicted"/>
<keyword evidence="1" id="KW-0472">Membrane</keyword>
<reference evidence="2 3" key="1">
    <citation type="submission" date="2017-07" db="EMBL/GenBank/DDBJ databases">
        <title>Complete Genome Sequence of the Klebsiella phage YMC16/01/N133_KPN_BP.</title>
        <authorList>
            <person name="Jeon J."/>
            <person name="Yong D."/>
            <person name="Lee K."/>
        </authorList>
    </citation>
    <scope>NUCLEOTIDE SEQUENCE [LARGE SCALE GENOMIC DNA]</scope>
</reference>
<keyword evidence="1" id="KW-1133">Transmembrane helix</keyword>
<keyword evidence="1" id="KW-0812">Transmembrane</keyword>
<accession>A0A248XCZ0</accession>
<protein>
    <submittedName>
        <fullName evidence="2">Uncharacterized protein</fullName>
    </submittedName>
</protein>
<keyword evidence="3" id="KW-1185">Reference proteome</keyword>
<name>A0A248XCZ0_9CAUD</name>
<evidence type="ECO:0000313" key="2">
    <source>
        <dbReference type="EMBL" id="ASW27668.1"/>
    </source>
</evidence>
<evidence type="ECO:0000256" key="1">
    <source>
        <dbReference type="SAM" id="Phobius"/>
    </source>
</evidence>
<dbReference type="EMBL" id="MF476925">
    <property type="protein sequence ID" value="ASW27668.1"/>
    <property type="molecule type" value="Genomic_DNA"/>
</dbReference>
<gene>
    <name evidence="2" type="ORF">KPNN133_049</name>
</gene>